<dbReference type="PANTHER" id="PTHR11787">
    <property type="entry name" value="RAB GDP-DISSOCIATION INHIBITOR"/>
    <property type="match status" value="1"/>
</dbReference>
<dbReference type="STRING" id="933852.A0A0C3B6X6"/>
<feature type="region of interest" description="Disordered" evidence="2">
    <location>
        <begin position="127"/>
        <end position="149"/>
    </location>
</feature>
<dbReference type="GO" id="GO:0005634">
    <property type="term" value="C:nucleus"/>
    <property type="evidence" value="ECO:0007669"/>
    <property type="project" value="TreeGrafter"/>
</dbReference>
<dbReference type="AlphaFoldDB" id="A0A0C3B6X6"/>
<feature type="region of interest" description="Disordered" evidence="2">
    <location>
        <begin position="558"/>
        <end position="605"/>
    </location>
</feature>
<dbReference type="GO" id="GO:0007264">
    <property type="term" value="P:small GTPase-mediated signal transduction"/>
    <property type="evidence" value="ECO:0007669"/>
    <property type="project" value="InterPro"/>
</dbReference>
<dbReference type="Gene3D" id="1.10.405.10">
    <property type="entry name" value="Guanine Nucleotide Dissociation Inhibitor, domain 1"/>
    <property type="match status" value="1"/>
</dbReference>
<dbReference type="HOGENOM" id="CLU_021695_3_0_1"/>
<dbReference type="SUPFAM" id="SSF51905">
    <property type="entry name" value="FAD/NAD(P)-binding domain"/>
    <property type="match status" value="1"/>
</dbReference>
<evidence type="ECO:0000256" key="1">
    <source>
        <dbReference type="ARBA" id="ARBA00005593"/>
    </source>
</evidence>
<dbReference type="GO" id="GO:0005092">
    <property type="term" value="F:GDP-dissociation inhibitor activity"/>
    <property type="evidence" value="ECO:0007669"/>
    <property type="project" value="InterPro"/>
</dbReference>
<feature type="compositionally biased region" description="Basic and acidic residues" evidence="2">
    <location>
        <begin position="494"/>
        <end position="508"/>
    </location>
</feature>
<reference evidence="3 4" key="1">
    <citation type="submission" date="2014-04" db="EMBL/GenBank/DDBJ databases">
        <authorList>
            <consortium name="DOE Joint Genome Institute"/>
            <person name="Kuo A."/>
            <person name="Zuccaro A."/>
            <person name="Kohler A."/>
            <person name="Nagy L.G."/>
            <person name="Floudas D."/>
            <person name="Copeland A."/>
            <person name="Barry K.W."/>
            <person name="Cichocki N."/>
            <person name="Veneault-Fourrey C."/>
            <person name="LaButti K."/>
            <person name="Lindquist E.A."/>
            <person name="Lipzen A."/>
            <person name="Lundell T."/>
            <person name="Morin E."/>
            <person name="Murat C."/>
            <person name="Sun H."/>
            <person name="Tunlid A."/>
            <person name="Henrissat B."/>
            <person name="Grigoriev I.V."/>
            <person name="Hibbett D.S."/>
            <person name="Martin F."/>
            <person name="Nordberg H.P."/>
            <person name="Cantor M.N."/>
            <person name="Hua S.X."/>
        </authorList>
    </citation>
    <scope>NUCLEOTIDE SEQUENCE [LARGE SCALE GENOMIC DNA]</scope>
    <source>
        <strain evidence="3 4">MAFF 305830</strain>
    </source>
</reference>
<protein>
    <recommendedName>
        <fullName evidence="5">Rab proteins geranylgeranyltransferase</fullName>
    </recommendedName>
</protein>
<dbReference type="GO" id="GO:0005968">
    <property type="term" value="C:Rab-protein geranylgeranyltransferase complex"/>
    <property type="evidence" value="ECO:0007669"/>
    <property type="project" value="TreeGrafter"/>
</dbReference>
<feature type="region of interest" description="Disordered" evidence="2">
    <location>
        <begin position="284"/>
        <end position="307"/>
    </location>
</feature>
<dbReference type="EMBL" id="KN824300">
    <property type="protein sequence ID" value="KIM27206.1"/>
    <property type="molecule type" value="Genomic_DNA"/>
</dbReference>
<dbReference type="InterPro" id="IPR018203">
    <property type="entry name" value="GDP_dissociation_inhibitor"/>
</dbReference>
<comment type="similarity">
    <text evidence="1">Belongs to the Rab GDI family.</text>
</comment>
<reference evidence="4" key="2">
    <citation type="submission" date="2015-01" db="EMBL/GenBank/DDBJ databases">
        <title>Evolutionary Origins and Diversification of the Mycorrhizal Mutualists.</title>
        <authorList>
            <consortium name="DOE Joint Genome Institute"/>
            <consortium name="Mycorrhizal Genomics Consortium"/>
            <person name="Kohler A."/>
            <person name="Kuo A."/>
            <person name="Nagy L.G."/>
            <person name="Floudas D."/>
            <person name="Copeland A."/>
            <person name="Barry K.W."/>
            <person name="Cichocki N."/>
            <person name="Veneault-Fourrey C."/>
            <person name="LaButti K."/>
            <person name="Lindquist E.A."/>
            <person name="Lipzen A."/>
            <person name="Lundell T."/>
            <person name="Morin E."/>
            <person name="Murat C."/>
            <person name="Riley R."/>
            <person name="Ohm R."/>
            <person name="Sun H."/>
            <person name="Tunlid A."/>
            <person name="Henrissat B."/>
            <person name="Grigoriev I.V."/>
            <person name="Hibbett D.S."/>
            <person name="Martin F."/>
        </authorList>
    </citation>
    <scope>NUCLEOTIDE SEQUENCE [LARGE SCALE GENOMIC DNA]</scope>
    <source>
        <strain evidence="4">MAFF 305830</strain>
    </source>
</reference>
<dbReference type="Gene3D" id="3.50.50.60">
    <property type="entry name" value="FAD/NAD(P)-binding domain"/>
    <property type="match status" value="1"/>
</dbReference>
<dbReference type="GO" id="GO:0005829">
    <property type="term" value="C:cytosol"/>
    <property type="evidence" value="ECO:0007669"/>
    <property type="project" value="TreeGrafter"/>
</dbReference>
<evidence type="ECO:0000313" key="4">
    <source>
        <dbReference type="Proteomes" id="UP000054097"/>
    </source>
</evidence>
<dbReference type="InterPro" id="IPR036188">
    <property type="entry name" value="FAD/NAD-bd_sf"/>
</dbReference>
<evidence type="ECO:0000256" key="2">
    <source>
        <dbReference type="SAM" id="MobiDB-lite"/>
    </source>
</evidence>
<sequence length="627" mass="67467">MDENSFDVTVIGTGLTESIVAAALAKTGLHVLHIDTDANYGSSDASLTLIDVHHLLLSPPPGLADISVPVPITEELLRQSRDYAISLAPSVVPSISPLIDTLIKSGVSRYVKFKLLDGVGLYASIPSPSSSENEASDENGPIGTVKTVPGSKEDVFKSKELGLLQKRKLMKFLMSTASNLESTLGTDQQKISFLEYLTSKEVGLAPDVADAVAYALSLSSDPKEPTSLAIKRLQKYIKSTGRHGNSPFLIGHFGGAGEIAQGFCRAAAVAGATYILGRKFTIQPPSTSQPPASAPASSSDESTSELNRPLNPFSLSFDDIDDTLTTQVIVSRSLNLVSTPLSDQIEQTSPSRKLARCIAILDGPIYFSRPSPTDGDPQPESEDFDEEVDIAKGIVDSAILVFPPGSLIPSSHSLDSRGERGVVTAFISGPNSLACPDGKRIVYLSTEIRAGESPEVTLQPYLNAIQRLNRPKEETSPVLMSLFYTQDVLPARRSDERLTVERASEGKQRPPGPSSRPAAALVQLHPPTAHLAEFGDEAAEEAERVFWTVMQRMGLDGRLPDSEDHTYESSLHMPRSDENMGSAGTGRSETQMAQEDGHVDENDNQDTMEKVVAMWPKLVEESGDDGW</sequence>
<feature type="compositionally biased region" description="Basic and acidic residues" evidence="2">
    <location>
        <begin position="558"/>
        <end position="567"/>
    </location>
</feature>
<name>A0A0C3B6X6_SERVB</name>
<feature type="compositionally biased region" description="Low complexity" evidence="2">
    <location>
        <begin position="284"/>
        <end position="305"/>
    </location>
</feature>
<dbReference type="Proteomes" id="UP000054097">
    <property type="component" value="Unassembled WGS sequence"/>
</dbReference>
<dbReference type="PANTHER" id="PTHR11787:SF4">
    <property type="entry name" value="CHM, RAB ESCORT PROTEIN 1"/>
    <property type="match status" value="1"/>
</dbReference>
<organism evidence="3 4">
    <name type="scientific">Serendipita vermifera MAFF 305830</name>
    <dbReference type="NCBI Taxonomy" id="933852"/>
    <lineage>
        <taxon>Eukaryota</taxon>
        <taxon>Fungi</taxon>
        <taxon>Dikarya</taxon>
        <taxon>Basidiomycota</taxon>
        <taxon>Agaricomycotina</taxon>
        <taxon>Agaricomycetes</taxon>
        <taxon>Sebacinales</taxon>
        <taxon>Serendipitaceae</taxon>
        <taxon>Serendipita</taxon>
    </lineage>
</organism>
<keyword evidence="4" id="KW-1185">Reference proteome</keyword>
<dbReference type="Pfam" id="PF00996">
    <property type="entry name" value="GDI"/>
    <property type="match status" value="1"/>
</dbReference>
<dbReference type="GO" id="GO:0016192">
    <property type="term" value="P:vesicle-mediated transport"/>
    <property type="evidence" value="ECO:0007669"/>
    <property type="project" value="TreeGrafter"/>
</dbReference>
<evidence type="ECO:0008006" key="5">
    <source>
        <dbReference type="Google" id="ProtNLM"/>
    </source>
</evidence>
<proteinExistence type="inferred from homology"/>
<gene>
    <name evidence="3" type="ORF">M408DRAFT_9392</name>
</gene>
<accession>A0A0C3B6X6</accession>
<feature type="region of interest" description="Disordered" evidence="2">
    <location>
        <begin position="494"/>
        <end position="518"/>
    </location>
</feature>
<dbReference type="Gene3D" id="3.30.519.10">
    <property type="entry name" value="Guanine Nucleotide Dissociation Inhibitor, domain 2"/>
    <property type="match status" value="1"/>
</dbReference>
<dbReference type="PRINTS" id="PR00891">
    <property type="entry name" value="RABGDIREP"/>
</dbReference>
<evidence type="ECO:0000313" key="3">
    <source>
        <dbReference type="EMBL" id="KIM27206.1"/>
    </source>
</evidence>
<dbReference type="OrthoDB" id="9446342at2759"/>